<keyword evidence="2" id="KW-1133">Transmembrane helix</keyword>
<sequence length="232" mass="26227">MNRVRQGKSTQRPRVRISDCLVIASGYSATYYYTLAGHYIPSALIFPRKRQKPELLGGAPPGSVPMVSESECIKTDLFLEWLKHFQIFVKSSIVDPNLLLLDNRSSHISLSAIEFCRLNGIHLISLPPHNSHKVQPLDVGFFGQFQVSAIFEEAYIEDNIHPNQLVATDIVIEIDVSTILEELHQPSTKVKEEGEDPINEESDPEVDNVEKRTAKRIPSKKETPKWNVLSVR</sequence>
<comment type="caution">
    <text evidence="4">The sequence shown here is derived from an EMBL/GenBank/DDBJ whole genome shotgun (WGS) entry which is preliminary data.</text>
</comment>
<evidence type="ECO:0000256" key="1">
    <source>
        <dbReference type="SAM" id="MobiDB-lite"/>
    </source>
</evidence>
<evidence type="ECO:0000256" key="2">
    <source>
        <dbReference type="SAM" id="Phobius"/>
    </source>
</evidence>
<keyword evidence="2" id="KW-0472">Membrane</keyword>
<dbReference type="OrthoDB" id="6777587at2759"/>
<dbReference type="GO" id="GO:0003677">
    <property type="term" value="F:DNA binding"/>
    <property type="evidence" value="ECO:0007669"/>
    <property type="project" value="TreeGrafter"/>
</dbReference>
<reference evidence="4" key="1">
    <citation type="submission" date="2019-08" db="EMBL/GenBank/DDBJ databases">
        <title>The genome of the North American firefly Photinus pyralis.</title>
        <authorList>
            <consortium name="Photinus pyralis genome working group"/>
            <person name="Fallon T.R."/>
            <person name="Sander Lower S.E."/>
            <person name="Weng J.-K."/>
        </authorList>
    </citation>
    <scope>NUCLEOTIDE SEQUENCE</scope>
    <source>
        <strain evidence="4">TRF0915ILg1</strain>
        <tissue evidence="4">Whole body</tissue>
    </source>
</reference>
<organism evidence="4 5">
    <name type="scientific">Ignelater luminosus</name>
    <name type="common">Cucubano</name>
    <name type="synonym">Pyrophorus luminosus</name>
    <dbReference type="NCBI Taxonomy" id="2038154"/>
    <lineage>
        <taxon>Eukaryota</taxon>
        <taxon>Metazoa</taxon>
        <taxon>Ecdysozoa</taxon>
        <taxon>Arthropoda</taxon>
        <taxon>Hexapoda</taxon>
        <taxon>Insecta</taxon>
        <taxon>Pterygota</taxon>
        <taxon>Neoptera</taxon>
        <taxon>Endopterygota</taxon>
        <taxon>Coleoptera</taxon>
        <taxon>Polyphaga</taxon>
        <taxon>Elateriformia</taxon>
        <taxon>Elateroidea</taxon>
        <taxon>Elateridae</taxon>
        <taxon>Agrypninae</taxon>
        <taxon>Pyrophorini</taxon>
        <taxon>Ignelater</taxon>
    </lineage>
</organism>
<dbReference type="PANTHER" id="PTHR19303:SF74">
    <property type="entry name" value="POGO TRANSPOSABLE ELEMENT WITH KRAB DOMAIN"/>
    <property type="match status" value="1"/>
</dbReference>
<dbReference type="InterPro" id="IPR050863">
    <property type="entry name" value="CenT-Element_Derived"/>
</dbReference>
<feature type="compositionally biased region" description="Acidic residues" evidence="1">
    <location>
        <begin position="193"/>
        <end position="207"/>
    </location>
</feature>
<accession>A0A8K0CAP1</accession>
<evidence type="ECO:0000313" key="5">
    <source>
        <dbReference type="Proteomes" id="UP000801492"/>
    </source>
</evidence>
<feature type="domain" description="DDE-1" evidence="3">
    <location>
        <begin position="73"/>
        <end position="146"/>
    </location>
</feature>
<dbReference type="AlphaFoldDB" id="A0A8K0CAP1"/>
<evidence type="ECO:0000313" key="4">
    <source>
        <dbReference type="EMBL" id="KAF2881976.1"/>
    </source>
</evidence>
<protein>
    <recommendedName>
        <fullName evidence="3">DDE-1 domain-containing protein</fullName>
    </recommendedName>
</protein>
<feature type="region of interest" description="Disordered" evidence="1">
    <location>
        <begin position="185"/>
        <end position="232"/>
    </location>
</feature>
<gene>
    <name evidence="4" type="ORF">ILUMI_24191</name>
</gene>
<dbReference type="Pfam" id="PF03184">
    <property type="entry name" value="DDE_1"/>
    <property type="match status" value="1"/>
</dbReference>
<dbReference type="PANTHER" id="PTHR19303">
    <property type="entry name" value="TRANSPOSON"/>
    <property type="match status" value="1"/>
</dbReference>
<evidence type="ECO:0000259" key="3">
    <source>
        <dbReference type="Pfam" id="PF03184"/>
    </source>
</evidence>
<name>A0A8K0CAP1_IGNLU</name>
<dbReference type="Proteomes" id="UP000801492">
    <property type="component" value="Unassembled WGS sequence"/>
</dbReference>
<dbReference type="EMBL" id="VTPC01090665">
    <property type="protein sequence ID" value="KAF2881976.1"/>
    <property type="molecule type" value="Genomic_DNA"/>
</dbReference>
<dbReference type="GO" id="GO:0005634">
    <property type="term" value="C:nucleus"/>
    <property type="evidence" value="ECO:0007669"/>
    <property type="project" value="TreeGrafter"/>
</dbReference>
<dbReference type="InterPro" id="IPR004875">
    <property type="entry name" value="DDE_SF_endonuclease_dom"/>
</dbReference>
<keyword evidence="2" id="KW-0812">Transmembrane</keyword>
<keyword evidence="5" id="KW-1185">Reference proteome</keyword>
<proteinExistence type="predicted"/>
<feature type="transmembrane region" description="Helical" evidence="2">
    <location>
        <begin position="20"/>
        <end position="40"/>
    </location>
</feature>